<reference evidence="6" key="1">
    <citation type="submission" date="2020-10" db="EMBL/GenBank/DDBJ databases">
        <authorList>
            <person name="Gilroy R."/>
        </authorList>
    </citation>
    <scope>NUCLEOTIDE SEQUENCE</scope>
    <source>
        <strain evidence="6">CHK190-19873</strain>
    </source>
</reference>
<dbReference type="Gene3D" id="3.40.50.300">
    <property type="entry name" value="P-loop containing nucleotide triphosphate hydrolases"/>
    <property type="match status" value="1"/>
</dbReference>
<evidence type="ECO:0000259" key="5">
    <source>
        <dbReference type="SMART" id="SM00382"/>
    </source>
</evidence>
<dbReference type="SUPFAM" id="SSF52540">
    <property type="entry name" value="P-loop containing nucleoside triphosphate hydrolases"/>
    <property type="match status" value="1"/>
</dbReference>
<dbReference type="GO" id="GO:0005524">
    <property type="term" value="F:ATP binding"/>
    <property type="evidence" value="ECO:0007669"/>
    <property type="project" value="UniProtKB-KW"/>
</dbReference>
<protein>
    <recommendedName>
        <fullName evidence="4">Uncharacterized AAA domain-containing protein ycf46</fullName>
    </recommendedName>
</protein>
<gene>
    <name evidence="6" type="ORF">IAB44_00300</name>
</gene>
<name>A0A9D1EQD6_9FIRM</name>
<dbReference type="Proteomes" id="UP000823935">
    <property type="component" value="Unassembled WGS sequence"/>
</dbReference>
<comment type="similarity">
    <text evidence="3">Belongs to the AAA ATPase family. Highly divergent.</text>
</comment>
<dbReference type="GO" id="GO:0016887">
    <property type="term" value="F:ATP hydrolysis activity"/>
    <property type="evidence" value="ECO:0007669"/>
    <property type="project" value="InterPro"/>
</dbReference>
<evidence type="ECO:0000256" key="2">
    <source>
        <dbReference type="ARBA" id="ARBA00022840"/>
    </source>
</evidence>
<dbReference type="SMART" id="SM00382">
    <property type="entry name" value="AAA"/>
    <property type="match status" value="1"/>
</dbReference>
<evidence type="ECO:0000313" key="7">
    <source>
        <dbReference type="Proteomes" id="UP000823935"/>
    </source>
</evidence>
<reference evidence="6" key="2">
    <citation type="journal article" date="2021" name="PeerJ">
        <title>Extensive microbial diversity within the chicken gut microbiome revealed by metagenomics and culture.</title>
        <authorList>
            <person name="Gilroy R."/>
            <person name="Ravi A."/>
            <person name="Getino M."/>
            <person name="Pursley I."/>
            <person name="Horton D.L."/>
            <person name="Alikhan N.F."/>
            <person name="Baker D."/>
            <person name="Gharbi K."/>
            <person name="Hall N."/>
            <person name="Watson M."/>
            <person name="Adriaenssens E.M."/>
            <person name="Foster-Nyarko E."/>
            <person name="Jarju S."/>
            <person name="Secka A."/>
            <person name="Antonio M."/>
            <person name="Oren A."/>
            <person name="Chaudhuri R.R."/>
            <person name="La Ragione R."/>
            <person name="Hildebrand F."/>
            <person name="Pallen M.J."/>
        </authorList>
    </citation>
    <scope>NUCLEOTIDE SEQUENCE</scope>
    <source>
        <strain evidence="6">CHK190-19873</strain>
    </source>
</reference>
<dbReference type="InterPro" id="IPR052381">
    <property type="entry name" value="AAA_domain_protein"/>
</dbReference>
<keyword evidence="1" id="KW-0547">Nucleotide-binding</keyword>
<evidence type="ECO:0000256" key="1">
    <source>
        <dbReference type="ARBA" id="ARBA00022741"/>
    </source>
</evidence>
<keyword evidence="2" id="KW-0067">ATP-binding</keyword>
<feature type="domain" description="AAA+ ATPase" evidence="5">
    <location>
        <begin position="290"/>
        <end position="431"/>
    </location>
</feature>
<dbReference type="InterPro" id="IPR003959">
    <property type="entry name" value="ATPase_AAA_core"/>
</dbReference>
<dbReference type="AlphaFoldDB" id="A0A9D1EQD6"/>
<evidence type="ECO:0000256" key="4">
    <source>
        <dbReference type="ARBA" id="ARBA00040480"/>
    </source>
</evidence>
<dbReference type="PANTHER" id="PTHR42960">
    <property type="entry name" value="YCF46 PROTEIN"/>
    <property type="match status" value="1"/>
</dbReference>
<evidence type="ECO:0000313" key="6">
    <source>
        <dbReference type="EMBL" id="HIS29983.1"/>
    </source>
</evidence>
<sequence length="582" mass="66046">METEERLAREISEIYKSGRQGIVLEASCRQEWEKTVDFLQRETFGGLAAAELRWGRRAQNGTPVYAPGFYQRLSIPRLLDWEDLEEARPGQYLAMVLERLAGDKGVGLLLLADFHLLPPEARTVLTAALVQLLSRGEKDGPLFLITVEKRESLPEALFPCVRVLSVERPDAATLDAQVERIGKEMGLCLPLGFRREIVSYLQGFHSYEVAYLFSRAARKYGAAAFDPVKRRVLELISAEKVKLLDRDRLLEWKAVRQVDMANMEILARYLEESGRILANLDETAREGVDTPKGILITGLPGTGKSLFAQYAAAKLKLPLLRLEMGRMMGGLVGDSERNLRNAQRQAEEMAPCILWIDEIEKGFSGTGREGKSEGAYLQRMAGSFLTWLQEKKSSCYLIATANSLEGLPVEFFRKGRFDECFYTSMPTERELKEILRVHLSRPERRHVLPKAEEAIAQILRSAAAGQRFMTGADAGALVSNAFRRLYLDYHDGNQEQTMEKKEYDQKNIGRILLEEFKKLRVFGETNGDEIAVYHKAIRKLNFIRASEKGEETNYDLILKDFIADRLARIEERGTFSPDPRRP</sequence>
<dbReference type="InterPro" id="IPR027417">
    <property type="entry name" value="P-loop_NTPase"/>
</dbReference>
<dbReference type="PANTHER" id="PTHR42960:SF1">
    <property type="entry name" value="YCF46 PROTEIN"/>
    <property type="match status" value="1"/>
</dbReference>
<dbReference type="EMBL" id="DVIQ01000002">
    <property type="protein sequence ID" value="HIS29983.1"/>
    <property type="molecule type" value="Genomic_DNA"/>
</dbReference>
<dbReference type="InterPro" id="IPR003593">
    <property type="entry name" value="AAA+_ATPase"/>
</dbReference>
<evidence type="ECO:0000256" key="3">
    <source>
        <dbReference type="ARBA" id="ARBA00038088"/>
    </source>
</evidence>
<proteinExistence type="inferred from homology"/>
<comment type="caution">
    <text evidence="6">The sequence shown here is derived from an EMBL/GenBank/DDBJ whole genome shotgun (WGS) entry which is preliminary data.</text>
</comment>
<dbReference type="Pfam" id="PF00004">
    <property type="entry name" value="AAA"/>
    <property type="match status" value="1"/>
</dbReference>
<accession>A0A9D1EQD6</accession>
<organism evidence="6 7">
    <name type="scientific">Candidatus Limivivens intestinipullorum</name>
    <dbReference type="NCBI Taxonomy" id="2840858"/>
    <lineage>
        <taxon>Bacteria</taxon>
        <taxon>Bacillati</taxon>
        <taxon>Bacillota</taxon>
        <taxon>Clostridia</taxon>
        <taxon>Lachnospirales</taxon>
        <taxon>Lachnospiraceae</taxon>
        <taxon>Lachnospiraceae incertae sedis</taxon>
        <taxon>Candidatus Limivivens</taxon>
    </lineage>
</organism>